<organism evidence="1 2">
    <name type="scientific">Eretmocerus hayati</name>
    <dbReference type="NCBI Taxonomy" id="131215"/>
    <lineage>
        <taxon>Eukaryota</taxon>
        <taxon>Metazoa</taxon>
        <taxon>Ecdysozoa</taxon>
        <taxon>Arthropoda</taxon>
        <taxon>Hexapoda</taxon>
        <taxon>Insecta</taxon>
        <taxon>Pterygota</taxon>
        <taxon>Neoptera</taxon>
        <taxon>Endopterygota</taxon>
        <taxon>Hymenoptera</taxon>
        <taxon>Apocrita</taxon>
        <taxon>Proctotrupomorpha</taxon>
        <taxon>Chalcidoidea</taxon>
        <taxon>Aphelinidae</taxon>
        <taxon>Aphelininae</taxon>
        <taxon>Eretmocerus</taxon>
    </lineage>
</organism>
<gene>
    <name evidence="1" type="ORF">QAD02_010919</name>
</gene>
<proteinExistence type="predicted"/>
<dbReference type="EMBL" id="CM056742">
    <property type="protein sequence ID" value="KAJ8675133.1"/>
    <property type="molecule type" value="Genomic_DNA"/>
</dbReference>
<name>A0ACC2NWA0_9HYME</name>
<evidence type="ECO:0000313" key="1">
    <source>
        <dbReference type="EMBL" id="KAJ8675133.1"/>
    </source>
</evidence>
<reference evidence="1" key="1">
    <citation type="submission" date="2023-04" db="EMBL/GenBank/DDBJ databases">
        <title>A chromosome-level genome assembly of the parasitoid wasp Eretmocerus hayati.</title>
        <authorList>
            <person name="Zhong Y."/>
            <person name="Liu S."/>
            <person name="Liu Y."/>
        </authorList>
    </citation>
    <scope>NUCLEOTIDE SEQUENCE</scope>
    <source>
        <strain evidence="1">ZJU_SS_LIU_2023</strain>
    </source>
</reference>
<evidence type="ECO:0000313" key="2">
    <source>
        <dbReference type="Proteomes" id="UP001239111"/>
    </source>
</evidence>
<dbReference type="Proteomes" id="UP001239111">
    <property type="component" value="Chromosome 2"/>
</dbReference>
<keyword evidence="2" id="KW-1185">Reference proteome</keyword>
<accession>A0ACC2NWA0</accession>
<protein>
    <submittedName>
        <fullName evidence="1">Uncharacterized protein</fullName>
    </submittedName>
</protein>
<sequence>MKFMPVRINFPLKRRFAEFFLKLSESGLMLHHETLEVSQWYSDENMRRARGEIPEMYKHYGPENDKDEEVSLNLRLLIILVPGYVLGCVVLIWEIFFQSQRPVEFEKLNSNRKRFVRCLVEEANSKIEEESIREFDFIQYPSMSYRSPI</sequence>
<comment type="caution">
    <text evidence="1">The sequence shown here is derived from an EMBL/GenBank/DDBJ whole genome shotgun (WGS) entry which is preliminary data.</text>
</comment>